<dbReference type="AlphaFoldDB" id="A0A2K2UBF6"/>
<feature type="transmembrane region" description="Helical" evidence="2">
    <location>
        <begin position="291"/>
        <end position="310"/>
    </location>
</feature>
<feature type="transmembrane region" description="Helical" evidence="2">
    <location>
        <begin position="267"/>
        <end position="285"/>
    </location>
</feature>
<feature type="domain" description="Prepilin type IV endopeptidase peptidase" evidence="3">
    <location>
        <begin position="249"/>
        <end position="342"/>
    </location>
</feature>
<evidence type="ECO:0000256" key="1">
    <source>
        <dbReference type="SAM" id="MobiDB-lite"/>
    </source>
</evidence>
<comment type="caution">
    <text evidence="4">The sequence shown here is derived from an EMBL/GenBank/DDBJ whole genome shotgun (WGS) entry which is preliminary data.</text>
</comment>
<dbReference type="EMBL" id="PPEK01000007">
    <property type="protein sequence ID" value="PNV67538.1"/>
    <property type="molecule type" value="Genomic_DNA"/>
</dbReference>
<sequence length="387" mass="41670">MPDMRCQSVRRRRGVLWLSVPIRAKLGRPPRVGCAGRIGKPAGACSYCVRDRLRRAPVFGSAGVVPFDIRAVFVATRVATGRGFARDVGSRVRAACDMPHVCGSGGRSAERKRERAVNRRRRARRAVGHARLDGDVRAAGGRRRRTRSPGPHRRYRVRRKSGRKRNHGGAARYSSCGMQCRRARRSAAVRRAPPRMRERSCSVRRRSQRRAGHPCPRAPVGRPCRIEVRHRRCIAMIPCELVTVGAVCACAIAMAVAVVCDLRTRTIPVAACAVLAIAGTVFRACEDGVEGVAAGAVCGIIVVAGCRAANRLFRRDDSKPIGSGDIRCMGALSLASGAYAPLGFAACYGAAACAALVGLASRRISLQDGMPMAPFLALWLACAALCR</sequence>
<feature type="region of interest" description="Disordered" evidence="1">
    <location>
        <begin position="103"/>
        <end position="172"/>
    </location>
</feature>
<evidence type="ECO:0000259" key="3">
    <source>
        <dbReference type="Pfam" id="PF01478"/>
    </source>
</evidence>
<feature type="compositionally biased region" description="Basic residues" evidence="1">
    <location>
        <begin position="118"/>
        <end position="128"/>
    </location>
</feature>
<feature type="transmembrane region" description="Helical" evidence="2">
    <location>
        <begin position="331"/>
        <end position="357"/>
    </location>
</feature>
<keyword evidence="5" id="KW-1185">Reference proteome</keyword>
<name>A0A2K2UBF6_9ACTN</name>
<dbReference type="Gene3D" id="1.20.120.1220">
    <property type="match status" value="1"/>
</dbReference>
<reference evidence="5" key="1">
    <citation type="submission" date="2018-01" db="EMBL/GenBank/DDBJ databases">
        <title>Rubneribacter badeniensis gen. nov., sp. nov., and Colonibacter rubneri, gen. nov., sp. nov., WGS of new members of the Eggerthellaceae.</title>
        <authorList>
            <person name="Danylec N."/>
            <person name="Stoll D.A."/>
            <person name="Doetsch A."/>
            <person name="Kulling S.E."/>
            <person name="Huch M."/>
        </authorList>
    </citation>
    <scope>NUCLEOTIDE SEQUENCE [LARGE SCALE GENOMIC DNA]</scope>
    <source>
        <strain evidence="5">ResAG-96</strain>
    </source>
</reference>
<evidence type="ECO:0000256" key="2">
    <source>
        <dbReference type="SAM" id="Phobius"/>
    </source>
</evidence>
<protein>
    <recommendedName>
        <fullName evidence="3">Prepilin type IV endopeptidase peptidase domain-containing protein</fullName>
    </recommendedName>
</protein>
<keyword evidence="2" id="KW-0472">Membrane</keyword>
<feature type="transmembrane region" description="Helical" evidence="2">
    <location>
        <begin position="241"/>
        <end position="260"/>
    </location>
</feature>
<keyword evidence="2" id="KW-0812">Transmembrane</keyword>
<evidence type="ECO:0000313" key="5">
    <source>
        <dbReference type="Proteomes" id="UP000236197"/>
    </source>
</evidence>
<evidence type="ECO:0000313" key="4">
    <source>
        <dbReference type="EMBL" id="PNV67538.1"/>
    </source>
</evidence>
<gene>
    <name evidence="4" type="ORF">C2L71_06905</name>
</gene>
<dbReference type="InterPro" id="IPR000045">
    <property type="entry name" value="Prepilin_IV_endopep_pep"/>
</dbReference>
<organism evidence="4 5">
    <name type="scientific">Enteroscipio rubneri</name>
    <dbReference type="NCBI Taxonomy" id="2070686"/>
    <lineage>
        <taxon>Bacteria</taxon>
        <taxon>Bacillati</taxon>
        <taxon>Actinomycetota</taxon>
        <taxon>Coriobacteriia</taxon>
        <taxon>Eggerthellales</taxon>
        <taxon>Eggerthellaceae</taxon>
        <taxon>Enteroscipio</taxon>
    </lineage>
</organism>
<dbReference type="GO" id="GO:0004190">
    <property type="term" value="F:aspartic-type endopeptidase activity"/>
    <property type="evidence" value="ECO:0007669"/>
    <property type="project" value="InterPro"/>
</dbReference>
<proteinExistence type="predicted"/>
<dbReference type="Pfam" id="PF01478">
    <property type="entry name" value="Peptidase_A24"/>
    <property type="match status" value="1"/>
</dbReference>
<dbReference type="GO" id="GO:0016020">
    <property type="term" value="C:membrane"/>
    <property type="evidence" value="ECO:0007669"/>
    <property type="project" value="InterPro"/>
</dbReference>
<keyword evidence="2" id="KW-1133">Transmembrane helix</keyword>
<accession>A0A2K2UBF6</accession>
<feature type="compositionally biased region" description="Basic residues" evidence="1">
    <location>
        <begin position="140"/>
        <end position="167"/>
    </location>
</feature>
<dbReference type="Proteomes" id="UP000236197">
    <property type="component" value="Unassembled WGS sequence"/>
</dbReference>
<feature type="compositionally biased region" description="Basic and acidic residues" evidence="1">
    <location>
        <begin position="108"/>
        <end position="117"/>
    </location>
</feature>